<organism evidence="3 4">
    <name type="scientific">Aquabacterium commune</name>
    <dbReference type="NCBI Taxonomy" id="70586"/>
    <lineage>
        <taxon>Bacteria</taxon>
        <taxon>Pseudomonadati</taxon>
        <taxon>Pseudomonadota</taxon>
        <taxon>Betaproteobacteria</taxon>
        <taxon>Burkholderiales</taxon>
        <taxon>Aquabacterium</taxon>
    </lineage>
</organism>
<evidence type="ECO:0000313" key="3">
    <source>
        <dbReference type="EMBL" id="TDP85721.1"/>
    </source>
</evidence>
<dbReference type="InterPro" id="IPR036196">
    <property type="entry name" value="Ptyr_pPase_sf"/>
</dbReference>
<dbReference type="GO" id="GO:0046685">
    <property type="term" value="P:response to arsenic-containing substance"/>
    <property type="evidence" value="ECO:0007669"/>
    <property type="project" value="UniProtKB-KW"/>
</dbReference>
<accession>A0A4R6RGY4</accession>
<dbReference type="Pfam" id="PF01451">
    <property type="entry name" value="LMWPc"/>
    <property type="match status" value="1"/>
</dbReference>
<name>A0A4R6RGY4_9BURK</name>
<feature type="domain" description="Phosphotyrosine protein phosphatase I" evidence="2">
    <location>
        <begin position="6"/>
        <end position="145"/>
    </location>
</feature>
<keyword evidence="1" id="KW-0059">Arsenical resistance</keyword>
<evidence type="ECO:0000256" key="1">
    <source>
        <dbReference type="ARBA" id="ARBA00022849"/>
    </source>
</evidence>
<dbReference type="PANTHER" id="PTHR43428:SF1">
    <property type="entry name" value="ARSENATE REDUCTASE"/>
    <property type="match status" value="1"/>
</dbReference>
<dbReference type="Proteomes" id="UP000294593">
    <property type="component" value="Unassembled WGS sequence"/>
</dbReference>
<evidence type="ECO:0000313" key="4">
    <source>
        <dbReference type="Proteomes" id="UP000294593"/>
    </source>
</evidence>
<dbReference type="OrthoDB" id="9793058at2"/>
<dbReference type="EMBL" id="SNXW01000002">
    <property type="protein sequence ID" value="TDP85721.1"/>
    <property type="molecule type" value="Genomic_DNA"/>
</dbReference>
<comment type="caution">
    <text evidence="3">The sequence shown here is derived from an EMBL/GenBank/DDBJ whole genome shotgun (WGS) entry which is preliminary data.</text>
</comment>
<keyword evidence="4" id="KW-1185">Reference proteome</keyword>
<dbReference type="SUPFAM" id="SSF52788">
    <property type="entry name" value="Phosphotyrosine protein phosphatases I"/>
    <property type="match status" value="1"/>
</dbReference>
<dbReference type="CDD" id="cd16345">
    <property type="entry name" value="LMWP_ArsC"/>
    <property type="match status" value="1"/>
</dbReference>
<sequence length="165" mass="17852">MSDKTRNVLFICTGNSARSILAEGLMNQLGGPKGFRAFSAGSHPKGAVHPQALQTLATHHIPTDGLRSKSWEEFAAPDAPRMDFVFTVCDQAAGEVCPVWPGQPMTAHWGQPDPAVATGSPETQARAFVDAFVTLQRRIQLMLALPLASLERLALQQHIQDIGKQ</sequence>
<dbReference type="AlphaFoldDB" id="A0A4R6RGY4"/>
<dbReference type="RefSeq" id="WP_133606626.1">
    <property type="nucleotide sequence ID" value="NZ_SNXW01000002.1"/>
</dbReference>
<dbReference type="Gene3D" id="3.40.50.2300">
    <property type="match status" value="1"/>
</dbReference>
<dbReference type="InterPro" id="IPR023485">
    <property type="entry name" value="Ptyr_pPase"/>
</dbReference>
<proteinExistence type="predicted"/>
<dbReference type="PANTHER" id="PTHR43428">
    <property type="entry name" value="ARSENATE REDUCTASE"/>
    <property type="match status" value="1"/>
</dbReference>
<reference evidence="3 4" key="1">
    <citation type="submission" date="2019-03" db="EMBL/GenBank/DDBJ databases">
        <title>Genomic Encyclopedia of Type Strains, Phase IV (KMG-IV): sequencing the most valuable type-strain genomes for metagenomic binning, comparative biology and taxonomic classification.</title>
        <authorList>
            <person name="Goeker M."/>
        </authorList>
    </citation>
    <scope>NUCLEOTIDE SEQUENCE [LARGE SCALE GENOMIC DNA]</scope>
    <source>
        <strain evidence="3 4">DSM 11901</strain>
    </source>
</reference>
<dbReference type="SMART" id="SM00226">
    <property type="entry name" value="LMWPc"/>
    <property type="match status" value="1"/>
</dbReference>
<gene>
    <name evidence="3" type="ORF">EV672_10270</name>
</gene>
<evidence type="ECO:0000259" key="2">
    <source>
        <dbReference type="SMART" id="SM00226"/>
    </source>
</evidence>
<protein>
    <submittedName>
        <fullName evidence="3">Protein-tyrosine-phosphatase</fullName>
    </submittedName>
</protein>